<evidence type="ECO:0000313" key="2">
    <source>
        <dbReference type="Proteomes" id="UP000247409"/>
    </source>
</evidence>
<dbReference type="EMBL" id="NBIV01000087">
    <property type="protein sequence ID" value="PXF44570.1"/>
    <property type="molecule type" value="Genomic_DNA"/>
</dbReference>
<comment type="caution">
    <text evidence="1">The sequence shown here is derived from an EMBL/GenBank/DDBJ whole genome shotgun (WGS) entry which is preliminary data.</text>
</comment>
<accession>A0A2V3ITY0</accession>
<organism evidence="1 2">
    <name type="scientific">Gracilariopsis chorda</name>
    <dbReference type="NCBI Taxonomy" id="448386"/>
    <lineage>
        <taxon>Eukaryota</taxon>
        <taxon>Rhodophyta</taxon>
        <taxon>Florideophyceae</taxon>
        <taxon>Rhodymeniophycidae</taxon>
        <taxon>Gracilariales</taxon>
        <taxon>Gracilariaceae</taxon>
        <taxon>Gracilariopsis</taxon>
    </lineage>
</organism>
<dbReference type="Proteomes" id="UP000247409">
    <property type="component" value="Unassembled WGS sequence"/>
</dbReference>
<name>A0A2V3ITY0_9FLOR</name>
<sequence length="186" mass="21180">MYKEYDVDTGISDKENEECYSEETIAEIIEKVFAHLESGLGAWVERRVTRPQIFTLIAEKLPIMKAAHMSWYSGTKRLWQSSGSLKQRTKIRLYDNHAALSYLIEILLTTALENCEKPQKIAAKHSKDGIRKLNSYTDDDGIPMLTGSSHFAGALRDLRPVFLAVETWKAVWHSSAEQDVQETYPA</sequence>
<reference evidence="1 2" key="1">
    <citation type="journal article" date="2018" name="Mol. Biol. Evol.">
        <title>Analysis of the draft genome of the red seaweed Gracilariopsis chorda provides insights into genome size evolution in Rhodophyta.</title>
        <authorList>
            <person name="Lee J."/>
            <person name="Yang E.C."/>
            <person name="Graf L."/>
            <person name="Yang J.H."/>
            <person name="Qiu H."/>
            <person name="Zel Zion U."/>
            <person name="Chan C.X."/>
            <person name="Stephens T.G."/>
            <person name="Weber A.P.M."/>
            <person name="Boo G.H."/>
            <person name="Boo S.M."/>
            <person name="Kim K.M."/>
            <person name="Shin Y."/>
            <person name="Jung M."/>
            <person name="Lee S.J."/>
            <person name="Yim H.S."/>
            <person name="Lee J.H."/>
            <person name="Bhattacharya D."/>
            <person name="Yoon H.S."/>
        </authorList>
    </citation>
    <scope>NUCLEOTIDE SEQUENCE [LARGE SCALE GENOMIC DNA]</scope>
    <source>
        <strain evidence="1 2">SKKU-2015</strain>
        <tissue evidence="1">Whole body</tissue>
    </source>
</reference>
<gene>
    <name evidence="1" type="ORF">BWQ96_05647</name>
</gene>
<dbReference type="AlphaFoldDB" id="A0A2V3ITY0"/>
<keyword evidence="2" id="KW-1185">Reference proteome</keyword>
<protein>
    <submittedName>
        <fullName evidence="1">Uncharacterized protein</fullName>
    </submittedName>
</protein>
<proteinExistence type="predicted"/>
<evidence type="ECO:0000313" key="1">
    <source>
        <dbReference type="EMBL" id="PXF44570.1"/>
    </source>
</evidence>